<dbReference type="Gene3D" id="1.10.4030.10">
    <property type="entry name" value="Porin chaperone SurA, peptide-binding domain"/>
    <property type="match status" value="1"/>
</dbReference>
<keyword evidence="9" id="KW-1185">Reference proteome</keyword>
<dbReference type="PROSITE" id="PS50198">
    <property type="entry name" value="PPIC_PPIASE_2"/>
    <property type="match status" value="1"/>
</dbReference>
<dbReference type="Proteomes" id="UP000231259">
    <property type="component" value="Unassembled WGS sequence"/>
</dbReference>
<dbReference type="SUPFAM" id="SSF54534">
    <property type="entry name" value="FKBP-like"/>
    <property type="match status" value="1"/>
</dbReference>
<sequence>MPLKFTSLIRALAVTAPLLLGSVSLVSTAQAQGLFSPAIIVNEKVITGYELQQRARMLQVLNAPGDPAKLAREQLIEDRLRLQASQDAGIRPTEEEVLAGMDEFAGRANVSRDEFVRSLESAGVSEQTFRDFVLAGLSWRQLVQARFASQSTVSDAEVDRALSSGGTGASNVRVQLSEIIMPAPPQEAEAVRARAERISQLTSESAFSAEARQYSATASRDAGGRLPWQNITDLPPVLRPLVMALAPGQVTAPIPIPNAVALFQLRAIEETGYSTPEVAAVEYATYYMSGGRSPETLARARVLASKLDRCDDLFAVAKGQPESVLDRTSLPPAQIPTDIAMELSKLDPGEVSTALTRTDGQTLMFLMLCGRTNAISEDASREDLVLGLRNQRLSGLADGYLAQLRADARIIEQ</sequence>
<dbReference type="InterPro" id="IPR027304">
    <property type="entry name" value="Trigger_fact/SurA_dom_sf"/>
</dbReference>
<dbReference type="InterPro" id="IPR046357">
    <property type="entry name" value="PPIase_dom_sf"/>
</dbReference>
<keyword evidence="2 6" id="KW-0732">Signal</keyword>
<dbReference type="Pfam" id="PF00639">
    <property type="entry name" value="Rotamase"/>
    <property type="match status" value="1"/>
</dbReference>
<reference evidence="8 9" key="1">
    <citation type="submission" date="2013-09" db="EMBL/GenBank/DDBJ databases">
        <title>Genome sequencing of Phaeobacter antarcticus sp. nov. SM1211.</title>
        <authorList>
            <person name="Zhang X.-Y."/>
            <person name="Liu C."/>
            <person name="Chen X.-L."/>
            <person name="Xie B.-B."/>
            <person name="Qin Q.-L."/>
            <person name="Rong J.-C."/>
            <person name="Zhang Y.-Z."/>
        </authorList>
    </citation>
    <scope>NUCLEOTIDE SEQUENCE [LARGE SCALE GENOMIC DNA]</scope>
    <source>
        <strain evidence="8 9">SM1211</strain>
    </source>
</reference>
<feature type="domain" description="PpiC" evidence="7">
    <location>
        <begin position="171"/>
        <end position="267"/>
    </location>
</feature>
<dbReference type="RefSeq" id="WP_099913859.1">
    <property type="nucleotide sequence ID" value="NZ_AWWI01000186.1"/>
</dbReference>
<dbReference type="AlphaFoldDB" id="A0A2G8QSW4"/>
<dbReference type="InterPro" id="IPR000297">
    <property type="entry name" value="PPIase_PpiC"/>
</dbReference>
<proteinExistence type="predicted"/>
<evidence type="ECO:0000256" key="5">
    <source>
        <dbReference type="PROSITE-ProRule" id="PRU00278"/>
    </source>
</evidence>
<accession>A0A2G8QSW4</accession>
<dbReference type="PANTHER" id="PTHR47637:SF1">
    <property type="entry name" value="CHAPERONE SURA"/>
    <property type="match status" value="1"/>
</dbReference>
<evidence type="ECO:0000313" key="9">
    <source>
        <dbReference type="Proteomes" id="UP000231259"/>
    </source>
</evidence>
<evidence type="ECO:0000256" key="1">
    <source>
        <dbReference type="ARBA" id="ARBA00018370"/>
    </source>
</evidence>
<evidence type="ECO:0000313" key="8">
    <source>
        <dbReference type="EMBL" id="PIL12382.1"/>
    </source>
</evidence>
<dbReference type="InterPro" id="IPR050280">
    <property type="entry name" value="OMP_Chaperone_SurA"/>
</dbReference>
<dbReference type="EMBL" id="AWWI01000186">
    <property type="protein sequence ID" value="PIL12382.1"/>
    <property type="molecule type" value="Genomic_DNA"/>
</dbReference>
<keyword evidence="5" id="KW-0697">Rotamase</keyword>
<organism evidence="8 9">
    <name type="scientific">Puniceibacterium antarcticum</name>
    <dbReference type="NCBI Taxonomy" id="1206336"/>
    <lineage>
        <taxon>Bacteria</taxon>
        <taxon>Pseudomonadati</taxon>
        <taxon>Pseudomonadota</taxon>
        <taxon>Alphaproteobacteria</taxon>
        <taxon>Rhodobacterales</taxon>
        <taxon>Paracoccaceae</taxon>
        <taxon>Puniceibacterium</taxon>
    </lineage>
</organism>
<feature type="chain" id="PRO_5013721912" description="Parvulin-like PPIase" evidence="6">
    <location>
        <begin position="32"/>
        <end position="413"/>
    </location>
</feature>
<dbReference type="OrthoDB" id="9791746at2"/>
<dbReference type="PANTHER" id="PTHR47637">
    <property type="entry name" value="CHAPERONE SURA"/>
    <property type="match status" value="1"/>
</dbReference>
<feature type="signal peptide" evidence="6">
    <location>
        <begin position="1"/>
        <end position="31"/>
    </location>
</feature>
<evidence type="ECO:0000259" key="7">
    <source>
        <dbReference type="PROSITE" id="PS50198"/>
    </source>
</evidence>
<dbReference type="SUPFAM" id="SSF109998">
    <property type="entry name" value="Triger factor/SurA peptide-binding domain-like"/>
    <property type="match status" value="1"/>
</dbReference>
<dbReference type="Gene3D" id="3.10.50.40">
    <property type="match status" value="1"/>
</dbReference>
<name>A0A2G8QSW4_9RHOB</name>
<dbReference type="GO" id="GO:0003755">
    <property type="term" value="F:peptidyl-prolyl cis-trans isomerase activity"/>
    <property type="evidence" value="ECO:0007669"/>
    <property type="project" value="UniProtKB-KW"/>
</dbReference>
<comment type="caution">
    <text evidence="8">The sequence shown here is derived from an EMBL/GenBank/DDBJ whole genome shotgun (WGS) entry which is preliminary data.</text>
</comment>
<gene>
    <name evidence="8" type="ORF">P775_28165</name>
</gene>
<evidence type="ECO:0000256" key="3">
    <source>
        <dbReference type="ARBA" id="ARBA00030642"/>
    </source>
</evidence>
<keyword evidence="5" id="KW-0413">Isomerase</keyword>
<evidence type="ECO:0000256" key="4">
    <source>
        <dbReference type="ARBA" id="ARBA00031484"/>
    </source>
</evidence>
<evidence type="ECO:0000256" key="2">
    <source>
        <dbReference type="ARBA" id="ARBA00022729"/>
    </source>
</evidence>
<protein>
    <recommendedName>
        <fullName evidence="1">Parvulin-like PPIase</fullName>
    </recommendedName>
    <alternativeName>
        <fullName evidence="3">Peptidyl-prolyl cis-trans isomerase plp</fullName>
    </alternativeName>
    <alternativeName>
        <fullName evidence="4">Rotamase plp</fullName>
    </alternativeName>
</protein>
<evidence type="ECO:0000256" key="6">
    <source>
        <dbReference type="SAM" id="SignalP"/>
    </source>
</evidence>